<reference evidence="8" key="1">
    <citation type="journal article" date="2018" name="Genome Biol. Evol.">
        <title>Two Groups of Cocirculating, Epidemic Clostridiodes difficile Strains Microdiversify through Different Mechanisms.</title>
        <authorList>
            <person name="Murillo T."/>
            <person name="Ramirez-Vargas G."/>
            <person name="Riedel T."/>
            <person name="Overmann J."/>
            <person name="Andersen J.M."/>
            <person name="Guzman-Verri C."/>
            <person name="Chaves-Olarte E."/>
            <person name="Rodriguez C."/>
        </authorList>
    </citation>
    <scope>NUCLEOTIDE SEQUENCE</scope>
    <source>
        <strain evidence="8">LIBA-2945</strain>
    </source>
</reference>
<dbReference type="InterPro" id="IPR001525">
    <property type="entry name" value="C5_MeTfrase"/>
</dbReference>
<evidence type="ECO:0000256" key="7">
    <source>
        <dbReference type="RuleBase" id="RU000417"/>
    </source>
</evidence>
<dbReference type="EC" id="2.1.1.37" evidence="7"/>
<name>A0A2R8FGG5_CLODI</name>
<keyword evidence="4" id="KW-0680">Restriction system</keyword>
<dbReference type="AlphaFoldDB" id="A0A2R8FGG5"/>
<evidence type="ECO:0000256" key="2">
    <source>
        <dbReference type="ARBA" id="ARBA00022679"/>
    </source>
</evidence>
<proteinExistence type="inferred from homology"/>
<dbReference type="NCBIfam" id="TIGR00675">
    <property type="entry name" value="dcm"/>
    <property type="match status" value="1"/>
</dbReference>
<dbReference type="Gene3D" id="3.90.120.10">
    <property type="entry name" value="DNA Methylase, subunit A, domain 2"/>
    <property type="match status" value="1"/>
</dbReference>
<keyword evidence="3 5" id="KW-0949">S-adenosyl-L-methionine</keyword>
<dbReference type="PROSITE" id="PS51679">
    <property type="entry name" value="SAM_MT_C5"/>
    <property type="match status" value="1"/>
</dbReference>
<dbReference type="PRINTS" id="PR00105">
    <property type="entry name" value="C5METTRFRASE"/>
</dbReference>
<dbReference type="Gene3D" id="3.40.50.150">
    <property type="entry name" value="Vaccinia Virus protein VP39"/>
    <property type="match status" value="1"/>
</dbReference>
<accession>A0A2R8FGG5</accession>
<organism evidence="8">
    <name type="scientific">Clostridioides difficile</name>
    <name type="common">Peptoclostridium difficile</name>
    <dbReference type="NCBI Taxonomy" id="1496"/>
    <lineage>
        <taxon>Bacteria</taxon>
        <taxon>Bacillati</taxon>
        <taxon>Bacillota</taxon>
        <taxon>Clostridia</taxon>
        <taxon>Peptostreptococcales</taxon>
        <taxon>Peptostreptococcaceae</taxon>
        <taxon>Clostridioides</taxon>
    </lineage>
</organism>
<dbReference type="GO" id="GO:0003886">
    <property type="term" value="F:DNA (cytosine-5-)-methyltransferase activity"/>
    <property type="evidence" value="ECO:0007669"/>
    <property type="project" value="UniProtKB-EC"/>
</dbReference>
<dbReference type="GO" id="GO:0032259">
    <property type="term" value="P:methylation"/>
    <property type="evidence" value="ECO:0007669"/>
    <property type="project" value="UniProtKB-KW"/>
</dbReference>
<dbReference type="EMBL" id="MF547665">
    <property type="protein sequence ID" value="AUV57979.1"/>
    <property type="molecule type" value="Genomic_DNA"/>
</dbReference>
<dbReference type="CDD" id="cd00315">
    <property type="entry name" value="Cyt_C5_DNA_methylase"/>
    <property type="match status" value="1"/>
</dbReference>
<dbReference type="SUPFAM" id="SSF53335">
    <property type="entry name" value="S-adenosyl-L-methionine-dependent methyltransferases"/>
    <property type="match status" value="1"/>
</dbReference>
<keyword evidence="1 5" id="KW-0489">Methyltransferase</keyword>
<dbReference type="InterPro" id="IPR029063">
    <property type="entry name" value="SAM-dependent_MTases_sf"/>
</dbReference>
<protein>
    <recommendedName>
        <fullName evidence="7">Cytosine-specific methyltransferase</fullName>
        <ecNumber evidence="7">2.1.1.37</ecNumber>
    </recommendedName>
</protein>
<dbReference type="RefSeq" id="WP_165483716.1">
    <property type="nucleotide sequence ID" value="NZ_CAACZG010000008.1"/>
</dbReference>
<comment type="similarity">
    <text evidence="5 6">Belongs to the class I-like SAM-binding methyltransferase superfamily. C5-methyltransferase family.</text>
</comment>
<dbReference type="PROSITE" id="PS00094">
    <property type="entry name" value="C5_MTASE_1"/>
    <property type="match status" value="1"/>
</dbReference>
<evidence type="ECO:0000256" key="6">
    <source>
        <dbReference type="RuleBase" id="RU000416"/>
    </source>
</evidence>
<dbReference type="Pfam" id="PF00145">
    <property type="entry name" value="DNA_methylase"/>
    <property type="match status" value="1"/>
</dbReference>
<gene>
    <name evidence="8" type="ORF">ProphageCTn5LIBA2945_00053</name>
</gene>
<dbReference type="PANTHER" id="PTHR46098">
    <property type="entry name" value="TRNA (CYTOSINE(38)-C(5))-METHYLTRANSFERASE"/>
    <property type="match status" value="1"/>
</dbReference>
<feature type="active site" evidence="5">
    <location>
        <position position="77"/>
    </location>
</feature>
<dbReference type="InterPro" id="IPR050750">
    <property type="entry name" value="C5-MTase"/>
</dbReference>
<comment type="catalytic activity">
    <reaction evidence="7">
        <text>a 2'-deoxycytidine in DNA + S-adenosyl-L-methionine = a 5-methyl-2'-deoxycytidine in DNA + S-adenosyl-L-homocysteine + H(+)</text>
        <dbReference type="Rhea" id="RHEA:13681"/>
        <dbReference type="Rhea" id="RHEA-COMP:11369"/>
        <dbReference type="Rhea" id="RHEA-COMP:11370"/>
        <dbReference type="ChEBI" id="CHEBI:15378"/>
        <dbReference type="ChEBI" id="CHEBI:57856"/>
        <dbReference type="ChEBI" id="CHEBI:59789"/>
        <dbReference type="ChEBI" id="CHEBI:85452"/>
        <dbReference type="ChEBI" id="CHEBI:85454"/>
        <dbReference type="EC" id="2.1.1.37"/>
    </reaction>
</comment>
<keyword evidence="2 5" id="KW-0808">Transferase</keyword>
<dbReference type="PANTHER" id="PTHR46098:SF1">
    <property type="entry name" value="TRNA (CYTOSINE(38)-C(5))-METHYLTRANSFERASE"/>
    <property type="match status" value="1"/>
</dbReference>
<evidence type="ECO:0000256" key="5">
    <source>
        <dbReference type="PROSITE-ProRule" id="PRU01016"/>
    </source>
</evidence>
<evidence type="ECO:0000313" key="8">
    <source>
        <dbReference type="EMBL" id="AUV57979.1"/>
    </source>
</evidence>
<evidence type="ECO:0000256" key="3">
    <source>
        <dbReference type="ARBA" id="ARBA00022691"/>
    </source>
</evidence>
<sequence length="341" mass="38345">MLGPIRYAEFCTGVGGFRLGIEVSGIRAEPVYTNEIDDSCEKTYKQNFGIGFDSKDIFEINPFNLPDFDMLCAGFPCQPFSAAGKELGFKDSRGTVFFRLMSVIEAKKPQIVFLENVPNLVRHDKGRTFRVITEKLTDAGYCVSSAILDSAYFGIPQSRSRIYIVGLRKDIYGECIVEFTKKRTEKTAFRPFVIHGDRSIPITKRWDEYIDYYLGIKTIDEMSFDVPRTRKSLERVAANCDLSDCVFQVRSSGVRALSIDNPLPTLTVLNSGGGAHIPILSKERRHLSVNEMKRVMGFPDNYDFTAVSRTDAAKQLANAVCPPVIESVFRDIVEAIGYQEE</sequence>
<dbReference type="GO" id="GO:0009307">
    <property type="term" value="P:DNA restriction-modification system"/>
    <property type="evidence" value="ECO:0007669"/>
    <property type="project" value="UniProtKB-KW"/>
</dbReference>
<evidence type="ECO:0000256" key="1">
    <source>
        <dbReference type="ARBA" id="ARBA00022603"/>
    </source>
</evidence>
<dbReference type="InterPro" id="IPR018117">
    <property type="entry name" value="C5_DNA_meth_AS"/>
</dbReference>
<evidence type="ECO:0000256" key="4">
    <source>
        <dbReference type="ARBA" id="ARBA00022747"/>
    </source>
</evidence>